<protein>
    <submittedName>
        <fullName evidence="3">Uncharacterized protein</fullName>
    </submittedName>
</protein>
<dbReference type="CDD" id="cd11301">
    <property type="entry name" value="Fut1_Fut2_like"/>
    <property type="match status" value="1"/>
</dbReference>
<gene>
    <name evidence="3" type="ORF">ANCCEY_02700</name>
</gene>
<keyword evidence="4" id="KW-1185">Reference proteome</keyword>
<name>A0A0D6MC23_9BILA</name>
<keyword evidence="2" id="KW-0808">Transferase</keyword>
<evidence type="ECO:0000313" key="4">
    <source>
        <dbReference type="Proteomes" id="UP000054495"/>
    </source>
</evidence>
<dbReference type="GO" id="GO:0016020">
    <property type="term" value="C:membrane"/>
    <property type="evidence" value="ECO:0007669"/>
    <property type="project" value="InterPro"/>
</dbReference>
<dbReference type="Gene3D" id="3.15.10.10">
    <property type="entry name" value="Bactericidal permeability-increasing protein, domain 1"/>
    <property type="match status" value="1"/>
</dbReference>
<keyword evidence="1" id="KW-0328">Glycosyltransferase</keyword>
<dbReference type="GO" id="GO:0008107">
    <property type="term" value="F:galactoside 2-alpha-L-fucosyltransferase activity"/>
    <property type="evidence" value="ECO:0007669"/>
    <property type="project" value="InterPro"/>
</dbReference>
<organism evidence="3 4">
    <name type="scientific">Ancylostoma ceylanicum</name>
    <dbReference type="NCBI Taxonomy" id="53326"/>
    <lineage>
        <taxon>Eukaryota</taxon>
        <taxon>Metazoa</taxon>
        <taxon>Ecdysozoa</taxon>
        <taxon>Nematoda</taxon>
        <taxon>Chromadorea</taxon>
        <taxon>Rhabditida</taxon>
        <taxon>Rhabditina</taxon>
        <taxon>Rhabditomorpha</taxon>
        <taxon>Strongyloidea</taxon>
        <taxon>Ancylostomatidae</taxon>
        <taxon>Ancylostomatinae</taxon>
        <taxon>Ancylostoma</taxon>
    </lineage>
</organism>
<reference evidence="3 4" key="1">
    <citation type="submission" date="2013-05" db="EMBL/GenBank/DDBJ databases">
        <title>Draft genome of the parasitic nematode Anyclostoma ceylanicum.</title>
        <authorList>
            <person name="Mitreva M."/>
        </authorList>
    </citation>
    <scope>NUCLEOTIDE SEQUENCE [LARGE SCALE GENOMIC DNA]</scope>
</reference>
<evidence type="ECO:0000313" key="3">
    <source>
        <dbReference type="EMBL" id="EPB78232.1"/>
    </source>
</evidence>
<proteinExistence type="predicted"/>
<dbReference type="PANTHER" id="PTHR22898">
    <property type="entry name" value="UNCHARACTERIZED GLYCOSOL TRANSFERASE-RELATED"/>
    <property type="match status" value="1"/>
</dbReference>
<evidence type="ECO:0000256" key="2">
    <source>
        <dbReference type="ARBA" id="ARBA00022679"/>
    </source>
</evidence>
<sequence>MNPELKAENFTFRNSYVHVDYISANDSAPIVVPFADNKGKDNCWKYEDPTRHDRITLLSLCDTWAERDLIAAVPNSLSERQIAAIAFAVHFNYRERSTTTGVRWKIQEDEKFVTFQYEETRFGNQNDTAAVVLPFANNNGKPSCWKYEDPSRYLNHSAKYLLLNTYCVQNTRFFKDYLPEIRQMFRFSDIFCYRTQRKLKSQNRRYVKTTCLHTRQGDFLANGRTISLNETVDAAHRIFQRHGSQRYLIFGDDPKFMRKLANKLDMADESRKKTSYISTYNEFEDMYVSSQICSSFLITNAMSTFGWWLAFFAPNQDAIYYMNDQRPQSEMEGISSTELFLCENQANLLFEEPLTVTISSKVWNLLDKSALITDFMKSIRIPETSSNDTMLDYKVSDIFLEDFQIPKSGVSFKDMNNGIHLLVTGLQFRAVATAKVAVGVSRLKAGMKGDVRQSCKRIRVNCDYAELDLKLEWNDYNITPNISIHADLQVEFTESLRAANLFKEKIRGYAEDFISDTLPGMIVELFEQHVNAPLQKLKKLLTGMGLSQFGIEWTVQNKTLRIAVKPRRVPNLYACSAMGKVEPIKPTDKMVCITSDLLAALRELKRSKREVMSTSPPQLERGIDLTCSTLEGECTETSCSYCVDLDLEPSTTGGGISAEVSGCVPANL</sequence>
<dbReference type="PANTHER" id="PTHR22898:SF3">
    <property type="entry name" value="ALPHA-1,2-FUCOSYLTRANSFERASE-RELATED"/>
    <property type="match status" value="1"/>
</dbReference>
<dbReference type="EMBL" id="KE124817">
    <property type="protein sequence ID" value="EPB78232.1"/>
    <property type="molecule type" value="Genomic_DNA"/>
</dbReference>
<dbReference type="Proteomes" id="UP000054495">
    <property type="component" value="Unassembled WGS sequence"/>
</dbReference>
<dbReference type="AlphaFoldDB" id="A0A0D6MC23"/>
<evidence type="ECO:0000256" key="1">
    <source>
        <dbReference type="ARBA" id="ARBA00022676"/>
    </source>
</evidence>
<accession>A0A0D6MC23</accession>
<dbReference type="InterPro" id="IPR002516">
    <property type="entry name" value="Glyco_trans_11"/>
</dbReference>
<dbReference type="Pfam" id="PF01531">
    <property type="entry name" value="Glyco_transf_11"/>
    <property type="match status" value="1"/>
</dbReference>
<dbReference type="InterPro" id="IPR052501">
    <property type="entry name" value="Alpha-1-2_FucT"/>
</dbReference>
<dbReference type="GO" id="GO:0005975">
    <property type="term" value="P:carbohydrate metabolic process"/>
    <property type="evidence" value="ECO:0007669"/>
    <property type="project" value="InterPro"/>
</dbReference>